<evidence type="ECO:0000256" key="6">
    <source>
        <dbReference type="ARBA" id="ARBA00022692"/>
    </source>
</evidence>
<dbReference type="GO" id="GO:0051260">
    <property type="term" value="P:protein homooligomerization"/>
    <property type="evidence" value="ECO:0007669"/>
    <property type="project" value="UniProtKB-ARBA"/>
</dbReference>
<feature type="transmembrane region" description="Helical" evidence="10">
    <location>
        <begin position="100"/>
        <end position="121"/>
    </location>
</feature>
<dbReference type="InterPro" id="IPR047664">
    <property type="entry name" value="SWEET"/>
</dbReference>
<feature type="transmembrane region" description="Helical" evidence="10">
    <location>
        <begin position="161"/>
        <end position="183"/>
    </location>
</feature>
<organism evidence="13 14">
    <name type="scientific">Forsythia ovata</name>
    <dbReference type="NCBI Taxonomy" id="205694"/>
    <lineage>
        <taxon>Eukaryota</taxon>
        <taxon>Viridiplantae</taxon>
        <taxon>Streptophyta</taxon>
        <taxon>Embryophyta</taxon>
        <taxon>Tracheophyta</taxon>
        <taxon>Spermatophyta</taxon>
        <taxon>Magnoliopsida</taxon>
        <taxon>eudicotyledons</taxon>
        <taxon>Gunneridae</taxon>
        <taxon>Pentapetalae</taxon>
        <taxon>asterids</taxon>
        <taxon>lamiids</taxon>
        <taxon>Lamiales</taxon>
        <taxon>Oleaceae</taxon>
        <taxon>Forsythieae</taxon>
        <taxon>Forsythia</taxon>
    </lineage>
</organism>
<feature type="transmembrane region" description="Helical" evidence="10">
    <location>
        <begin position="72"/>
        <end position="93"/>
    </location>
</feature>
<sequence length="286" mass="31823">MESTVHFVFGIFGNIFALFLFLAPLITFKRIVKKRSTEEFSGIPYVMTMLNCLLSAWYGLPFVSPNNLLVSTINGTGAAIEFVYVLIFILFAPKKEKGKILGLLALVLSVFAVVAFVSLFALHGKNRKLLCGIAATVFSIIMYGSPLTIIRLVIKTKSVEFMPFFLSLFVFLCGTSWFIFGLLGKDPFVAIPNGFGCGLGAVQLILYAIYRNNKGETKKSSAEESLEMESSNGKPHQEKPSAYTQEEQVWTHKCLLSMTYIVTCVPQSHFLLYENLCFCSNDPFAC</sequence>
<dbReference type="PANTHER" id="PTHR10791">
    <property type="entry name" value="RAG1-ACTIVATING PROTEIN 1"/>
    <property type="match status" value="1"/>
</dbReference>
<comment type="similarity">
    <text evidence="2 10">Belongs to the SWEET sugar transporter family.</text>
</comment>
<protein>
    <recommendedName>
        <fullName evidence="10">Bidirectional sugar transporter SWEET</fullName>
    </recommendedName>
</protein>
<dbReference type="Gene3D" id="1.20.1280.290">
    <property type="match status" value="2"/>
</dbReference>
<name>A0ABD1PVC1_9LAMI</name>
<keyword evidence="5 10" id="KW-0762">Sugar transport</keyword>
<keyword evidence="3 10" id="KW-0813">Transport</keyword>
<feature type="transmembrane region" description="Helical" evidence="10">
    <location>
        <begin position="133"/>
        <end position="154"/>
    </location>
</feature>
<feature type="transmembrane region" description="Helical" evidence="10">
    <location>
        <begin position="40"/>
        <end position="60"/>
    </location>
</feature>
<comment type="caution">
    <text evidence="13">The sequence shown here is derived from an EMBL/GenBank/DDBJ whole genome shotgun (WGS) entry which is preliminary data.</text>
</comment>
<keyword evidence="7" id="KW-0677">Repeat</keyword>
<dbReference type="Pfam" id="PF03083">
    <property type="entry name" value="MtN3_slv"/>
    <property type="match status" value="2"/>
</dbReference>
<evidence type="ECO:0000256" key="1">
    <source>
        <dbReference type="ARBA" id="ARBA00004651"/>
    </source>
</evidence>
<evidence type="ECO:0000313" key="13">
    <source>
        <dbReference type="EMBL" id="KAL2467870.1"/>
    </source>
</evidence>
<dbReference type="GO" id="GO:0051119">
    <property type="term" value="F:sugar transmembrane transporter activity"/>
    <property type="evidence" value="ECO:0007669"/>
    <property type="project" value="UniProtKB-ARBA"/>
</dbReference>
<keyword evidence="4" id="KW-1003">Cell membrane</keyword>
<evidence type="ECO:0000256" key="10">
    <source>
        <dbReference type="RuleBase" id="RU910715"/>
    </source>
</evidence>
<evidence type="ECO:0000256" key="4">
    <source>
        <dbReference type="ARBA" id="ARBA00022475"/>
    </source>
</evidence>
<dbReference type="EMBL" id="JBFOLJ010000017">
    <property type="protein sequence ID" value="KAL2467838.1"/>
    <property type="molecule type" value="Genomic_DNA"/>
</dbReference>
<feature type="transmembrane region" description="Helical" evidence="10">
    <location>
        <begin position="189"/>
        <end position="210"/>
    </location>
</feature>
<evidence type="ECO:0000256" key="11">
    <source>
        <dbReference type="SAM" id="MobiDB-lite"/>
    </source>
</evidence>
<keyword evidence="6 10" id="KW-0812">Transmembrane</keyword>
<evidence type="ECO:0000313" key="12">
    <source>
        <dbReference type="EMBL" id="KAL2467838.1"/>
    </source>
</evidence>
<dbReference type="AlphaFoldDB" id="A0ABD1PVC1"/>
<keyword evidence="9 10" id="KW-0472">Membrane</keyword>
<dbReference type="GO" id="GO:0005886">
    <property type="term" value="C:plasma membrane"/>
    <property type="evidence" value="ECO:0007669"/>
    <property type="project" value="UniProtKB-SubCell"/>
</dbReference>
<dbReference type="FunFam" id="1.20.1280.290:FF:000014">
    <property type="entry name" value="Bidirectional sugar transporter SWEET"/>
    <property type="match status" value="1"/>
</dbReference>
<accession>A0ABD1PVC1</accession>
<evidence type="ECO:0000256" key="5">
    <source>
        <dbReference type="ARBA" id="ARBA00022597"/>
    </source>
</evidence>
<dbReference type="EMBL" id="JBFOLJ010000017">
    <property type="protein sequence ID" value="KAL2467870.1"/>
    <property type="molecule type" value="Genomic_DNA"/>
</dbReference>
<keyword evidence="8 10" id="KW-1133">Transmembrane helix</keyword>
<dbReference type="Proteomes" id="UP001604277">
    <property type="component" value="Unassembled WGS sequence"/>
</dbReference>
<dbReference type="FunFam" id="1.20.1280.290:FF:000002">
    <property type="entry name" value="Bidirectional sugar transporter SWEET"/>
    <property type="match status" value="1"/>
</dbReference>
<comment type="subcellular location">
    <subcellularLocation>
        <location evidence="1 10">Cell membrane</location>
        <topology evidence="1 10">Multi-pass membrane protein</topology>
    </subcellularLocation>
</comment>
<dbReference type="PANTHER" id="PTHR10791:SF44">
    <property type="entry name" value="BIDIRECTIONAL SUGAR TRANSPORTER SWEET1"/>
    <property type="match status" value="1"/>
</dbReference>
<gene>
    <name evidence="12" type="ORF">Fot_51363</name>
    <name evidence="13" type="ORF">Fot_51395</name>
</gene>
<evidence type="ECO:0000256" key="7">
    <source>
        <dbReference type="ARBA" id="ARBA00022737"/>
    </source>
</evidence>
<feature type="transmembrane region" description="Helical" evidence="10">
    <location>
        <begin position="6"/>
        <end position="28"/>
    </location>
</feature>
<evidence type="ECO:0000313" key="14">
    <source>
        <dbReference type="Proteomes" id="UP001604277"/>
    </source>
</evidence>
<proteinExistence type="inferred from homology"/>
<reference evidence="13" key="1">
    <citation type="submission" date="2024-07" db="EMBL/GenBank/DDBJ databases">
        <title>Two chromosome-level genome assemblies of Korean endemic species Abeliophyllum distichum and Forsythia ovata (Oleaceae).</title>
        <authorList>
            <person name="Mun J.H."/>
        </authorList>
    </citation>
    <scope>NUCLEOTIDE SEQUENCE</scope>
    <source>
        <strain evidence="13">KNKB202402200001</strain>
        <tissue evidence="13">Leaf</tissue>
    </source>
</reference>
<reference evidence="14" key="2">
    <citation type="submission" date="2024-07" db="EMBL/GenBank/DDBJ databases">
        <title>Two chromosome-level genome assemblies of Korean endemic species Abeliophyllum distichum and Forsythia ovata (Oleaceae).</title>
        <authorList>
            <person name="Jang H."/>
        </authorList>
    </citation>
    <scope>NUCLEOTIDE SEQUENCE [LARGE SCALE GENOMIC DNA]</scope>
</reference>
<evidence type="ECO:0000256" key="8">
    <source>
        <dbReference type="ARBA" id="ARBA00022989"/>
    </source>
</evidence>
<evidence type="ECO:0000256" key="3">
    <source>
        <dbReference type="ARBA" id="ARBA00022448"/>
    </source>
</evidence>
<dbReference type="InterPro" id="IPR004316">
    <property type="entry name" value="SWEET_rpt"/>
</dbReference>
<evidence type="ECO:0000256" key="9">
    <source>
        <dbReference type="ARBA" id="ARBA00023136"/>
    </source>
</evidence>
<feature type="region of interest" description="Disordered" evidence="11">
    <location>
        <begin position="221"/>
        <end position="240"/>
    </location>
</feature>
<evidence type="ECO:0000256" key="2">
    <source>
        <dbReference type="ARBA" id="ARBA00007809"/>
    </source>
</evidence>
<comment type="function">
    <text evidence="10">Mediates both low-affinity uptake and efflux of sugar across the membrane.</text>
</comment>
<keyword evidence="14" id="KW-1185">Reference proteome</keyword>